<name>A0A937X715_9BACT</name>
<dbReference type="Proteomes" id="UP000703893">
    <property type="component" value="Unassembled WGS sequence"/>
</dbReference>
<proteinExistence type="predicted"/>
<dbReference type="AlphaFoldDB" id="A0A937X715"/>
<evidence type="ECO:0000313" key="2">
    <source>
        <dbReference type="EMBL" id="MBM3275340.1"/>
    </source>
</evidence>
<accession>A0A937X715</accession>
<protein>
    <submittedName>
        <fullName evidence="2">Uncharacterized protein</fullName>
    </submittedName>
</protein>
<evidence type="ECO:0000256" key="1">
    <source>
        <dbReference type="SAM" id="MobiDB-lite"/>
    </source>
</evidence>
<feature type="region of interest" description="Disordered" evidence="1">
    <location>
        <begin position="58"/>
        <end position="94"/>
    </location>
</feature>
<comment type="caution">
    <text evidence="2">The sequence shown here is derived from an EMBL/GenBank/DDBJ whole genome shotgun (WGS) entry which is preliminary data.</text>
</comment>
<organism evidence="2 3">
    <name type="scientific">Candidatus Tanganyikabacteria bacterium</name>
    <dbReference type="NCBI Taxonomy" id="2961651"/>
    <lineage>
        <taxon>Bacteria</taxon>
        <taxon>Bacillati</taxon>
        <taxon>Candidatus Sericytochromatia</taxon>
        <taxon>Candidatus Tanganyikabacteria</taxon>
    </lineage>
</organism>
<gene>
    <name evidence="2" type="ORF">FJZ00_09315</name>
</gene>
<reference evidence="2 3" key="1">
    <citation type="submission" date="2019-03" db="EMBL/GenBank/DDBJ databases">
        <title>Lake Tanganyika Metagenome-Assembled Genomes (MAGs).</title>
        <authorList>
            <person name="Tran P."/>
        </authorList>
    </citation>
    <scope>NUCLEOTIDE SEQUENCE [LARGE SCALE GENOMIC DNA]</scope>
    <source>
        <strain evidence="2">K_DeepCast_65m_m2_236</strain>
    </source>
</reference>
<evidence type="ECO:0000313" key="3">
    <source>
        <dbReference type="Proteomes" id="UP000703893"/>
    </source>
</evidence>
<sequence length="94" mass="9532">MRRAEVVVILGMDPWGLFACEGDLTATASREDALWATVDQGKAGDGAAAPIHDVDRPVADADAARSTDAVTPPGSADVGLRGHDRGQPPGSAPG</sequence>
<dbReference type="EMBL" id="VGJX01000536">
    <property type="protein sequence ID" value="MBM3275340.1"/>
    <property type="molecule type" value="Genomic_DNA"/>
</dbReference>